<keyword evidence="1" id="KW-0812">Transmembrane</keyword>
<evidence type="ECO:0000313" key="3">
    <source>
        <dbReference type="Proteomes" id="UP000595064"/>
    </source>
</evidence>
<dbReference type="RefSeq" id="WP_016452925.1">
    <property type="nucleotide sequence ID" value="NZ_CP065748.1"/>
</dbReference>
<protein>
    <submittedName>
        <fullName evidence="2">Uncharacterized protein</fullName>
    </submittedName>
</protein>
<keyword evidence="3" id="KW-1185">Reference proteome</keyword>
<feature type="transmembrane region" description="Helical" evidence="1">
    <location>
        <begin position="77"/>
        <end position="97"/>
    </location>
</feature>
<keyword evidence="1" id="KW-1133">Transmembrane helix</keyword>
<name>A0A7T3DF55_9BURK</name>
<dbReference type="AlphaFoldDB" id="A0A7T3DF55"/>
<accession>A0A7T3DF55</accession>
<feature type="transmembrane region" description="Helical" evidence="1">
    <location>
        <begin position="43"/>
        <end position="65"/>
    </location>
</feature>
<evidence type="ECO:0000256" key="1">
    <source>
        <dbReference type="SAM" id="Phobius"/>
    </source>
</evidence>
<dbReference type="GeneID" id="83665028"/>
<reference evidence="2 3" key="1">
    <citation type="submission" date="2020-12" db="EMBL/GenBank/DDBJ databases">
        <title>FDA dAtabase for Regulatory Grade micrObial Sequences (FDA-ARGOS): Supporting development and validation of Infectious Disease Dx tests.</title>
        <authorList>
            <person name="Sproer C."/>
            <person name="Gronow S."/>
            <person name="Severitt S."/>
            <person name="Schroder I."/>
            <person name="Tallon L."/>
            <person name="Sadzewicz L."/>
            <person name="Zhao X."/>
            <person name="Boylan J."/>
            <person name="Ott S."/>
            <person name="Bowen H."/>
            <person name="Vavikolanu K."/>
            <person name="Mehta A."/>
            <person name="Aluvathingal J."/>
            <person name="Nadendla S."/>
            <person name="Lowell S."/>
            <person name="Myers T."/>
            <person name="Yan Y."/>
            <person name="Sichtig H."/>
        </authorList>
    </citation>
    <scope>NUCLEOTIDE SEQUENCE [LARGE SCALE GENOMIC DNA]</scope>
    <source>
        <strain evidence="2 3">FDAARGOS_890</strain>
    </source>
</reference>
<evidence type="ECO:0000313" key="2">
    <source>
        <dbReference type="EMBL" id="QPS82866.1"/>
    </source>
</evidence>
<dbReference type="KEGG" id="dla:I6G47_07245"/>
<dbReference type="Proteomes" id="UP000595064">
    <property type="component" value="Chromosome"/>
</dbReference>
<proteinExistence type="predicted"/>
<feature type="transmembrane region" description="Helical" evidence="1">
    <location>
        <begin position="109"/>
        <end position="131"/>
    </location>
</feature>
<keyword evidence="1" id="KW-0472">Membrane</keyword>
<dbReference type="EMBL" id="CP065748">
    <property type="protein sequence ID" value="QPS82866.1"/>
    <property type="molecule type" value="Genomic_DNA"/>
</dbReference>
<organism evidence="2 3">
    <name type="scientific">Delftia lacustris</name>
    <dbReference type="NCBI Taxonomy" id="558537"/>
    <lineage>
        <taxon>Bacteria</taxon>
        <taxon>Pseudomonadati</taxon>
        <taxon>Pseudomonadota</taxon>
        <taxon>Betaproteobacteria</taxon>
        <taxon>Burkholderiales</taxon>
        <taxon>Comamonadaceae</taxon>
        <taxon>Delftia</taxon>
    </lineage>
</organism>
<gene>
    <name evidence="2" type="ORF">I6G47_07245</name>
</gene>
<sequence>MLRIIHPIAGLVAILTIATFWLSTAISELFASQATMIFIKTAIPWGFILLVPALAATGCSGFLLSKGRRQGLVNTKLKRMPFIAANGVLLLIPAAFFLASKAKAGEFDIAFYAVQALELAAGALNITLLGLSMRDGIALTQWRRKKVSSSATHRSIRK</sequence>